<comment type="caution">
    <text evidence="5">The sequence shown here is derived from an EMBL/GenBank/DDBJ whole genome shotgun (WGS) entry which is preliminary data.</text>
</comment>
<feature type="domain" description="ENT" evidence="4">
    <location>
        <begin position="3"/>
        <end position="92"/>
    </location>
</feature>
<dbReference type="Proteomes" id="UP000232323">
    <property type="component" value="Unassembled WGS sequence"/>
</dbReference>
<evidence type="ECO:0000256" key="3">
    <source>
        <dbReference type="SAM" id="MobiDB-lite"/>
    </source>
</evidence>
<dbReference type="EMBL" id="BEGY01000056">
    <property type="protein sequence ID" value="GAX80778.1"/>
    <property type="molecule type" value="Genomic_DNA"/>
</dbReference>
<feature type="compositionally biased region" description="Low complexity" evidence="3">
    <location>
        <begin position="124"/>
        <end position="138"/>
    </location>
</feature>
<dbReference type="InterPro" id="IPR036142">
    <property type="entry name" value="ENT_dom-like_sf"/>
</dbReference>
<dbReference type="SUPFAM" id="SSF158639">
    <property type="entry name" value="ENT-like"/>
    <property type="match status" value="1"/>
</dbReference>
<organism evidence="5 6">
    <name type="scientific">Chlamydomonas eustigma</name>
    <dbReference type="NCBI Taxonomy" id="1157962"/>
    <lineage>
        <taxon>Eukaryota</taxon>
        <taxon>Viridiplantae</taxon>
        <taxon>Chlorophyta</taxon>
        <taxon>core chlorophytes</taxon>
        <taxon>Chlorophyceae</taxon>
        <taxon>CS clade</taxon>
        <taxon>Chlamydomonadales</taxon>
        <taxon>Chlamydomonadaceae</taxon>
        <taxon>Chlamydomonas</taxon>
    </lineage>
</organism>
<gene>
    <name evidence="5" type="ORF">CEUSTIGMA_g8214.t1</name>
</gene>
<comment type="subcellular location">
    <subcellularLocation>
        <location evidence="1">Nucleus</location>
    </subcellularLocation>
</comment>
<dbReference type="AlphaFoldDB" id="A0A250XCH4"/>
<dbReference type="InterPro" id="IPR005491">
    <property type="entry name" value="ENT_dom"/>
</dbReference>
<dbReference type="Pfam" id="PF03735">
    <property type="entry name" value="ENT"/>
    <property type="match status" value="1"/>
</dbReference>
<evidence type="ECO:0000313" key="6">
    <source>
        <dbReference type="Proteomes" id="UP000232323"/>
    </source>
</evidence>
<feature type="compositionally biased region" description="Polar residues" evidence="3">
    <location>
        <begin position="139"/>
        <end position="149"/>
    </location>
</feature>
<name>A0A250XCH4_9CHLO</name>
<proteinExistence type="predicted"/>
<evidence type="ECO:0000256" key="1">
    <source>
        <dbReference type="ARBA" id="ARBA00004123"/>
    </source>
</evidence>
<evidence type="ECO:0000313" key="5">
    <source>
        <dbReference type="EMBL" id="GAX80778.1"/>
    </source>
</evidence>
<keyword evidence="2" id="KW-0539">Nucleus</keyword>
<reference evidence="5 6" key="1">
    <citation type="submission" date="2017-08" db="EMBL/GenBank/DDBJ databases">
        <title>Acidophilic green algal genome provides insights into adaptation to an acidic environment.</title>
        <authorList>
            <person name="Hirooka S."/>
            <person name="Hirose Y."/>
            <person name="Kanesaki Y."/>
            <person name="Higuchi S."/>
            <person name="Fujiwara T."/>
            <person name="Onuma R."/>
            <person name="Era A."/>
            <person name="Ohbayashi R."/>
            <person name="Uzuka A."/>
            <person name="Nozaki H."/>
            <person name="Yoshikawa H."/>
            <person name="Miyagishima S.Y."/>
        </authorList>
    </citation>
    <scope>NUCLEOTIDE SEQUENCE [LARGE SCALE GENOMIC DNA]</scope>
    <source>
        <strain evidence="5 6">NIES-2499</strain>
    </source>
</reference>
<dbReference type="GO" id="GO:0005634">
    <property type="term" value="C:nucleus"/>
    <property type="evidence" value="ECO:0007669"/>
    <property type="project" value="UniProtKB-SubCell"/>
</dbReference>
<evidence type="ECO:0000256" key="2">
    <source>
        <dbReference type="ARBA" id="ARBA00023242"/>
    </source>
</evidence>
<accession>A0A250XCH4</accession>
<dbReference type="PROSITE" id="PS51138">
    <property type="entry name" value="ENT"/>
    <property type="match status" value="1"/>
</dbReference>
<dbReference type="Gene3D" id="1.10.1240.40">
    <property type="entry name" value="ENT domain"/>
    <property type="match status" value="1"/>
</dbReference>
<dbReference type="OrthoDB" id="663550at2759"/>
<keyword evidence="6" id="KW-1185">Reference proteome</keyword>
<evidence type="ECO:0000259" key="4">
    <source>
        <dbReference type="PROSITE" id="PS51138"/>
    </source>
</evidence>
<feature type="region of interest" description="Disordered" evidence="3">
    <location>
        <begin position="108"/>
        <end position="166"/>
    </location>
</feature>
<protein>
    <recommendedName>
        <fullName evidence="4">ENT domain-containing protein</fullName>
    </recommendedName>
</protein>
<sequence length="233" mass="26053">MQNREQQRALEASSYYAVVKALYACRRLDQFENELLLADLQKAFQISAAQHLDYLNAVKGDEEANALASFPAEASNTPPTTVIPRPVIMPPTLAIPQFEPQYQNLTPLTFGKSKNAKKSTSTPKLKGGISKSSSLKKSNASTPASTPRSSKSKPALERRASLHDTSIQMHTIQAAHAELQRLTNREREIFEALIKMGVKDDDPDLNPVHKTLLKWYKLDTRQREIERELEALG</sequence>